<evidence type="ECO:0000256" key="2">
    <source>
        <dbReference type="ARBA" id="ARBA00022730"/>
    </source>
</evidence>
<evidence type="ECO:0000256" key="9">
    <source>
        <dbReference type="RuleBase" id="RU004006"/>
    </source>
</evidence>
<comment type="similarity">
    <text evidence="1 7 8">Belongs to the universal ribosomal protein uL22 family.</text>
</comment>
<dbReference type="InterPro" id="IPR047867">
    <property type="entry name" value="Ribosomal_uL22_bac/org-type"/>
</dbReference>
<evidence type="ECO:0000256" key="8">
    <source>
        <dbReference type="RuleBase" id="RU004005"/>
    </source>
</evidence>
<evidence type="ECO:0000313" key="11">
    <source>
        <dbReference type="EMBL" id="OGZ56799.1"/>
    </source>
</evidence>
<dbReference type="InterPro" id="IPR018260">
    <property type="entry name" value="Ribosomal_uL22_CS"/>
</dbReference>
<name>A0A1G2H373_9BACT</name>
<organism evidence="11 12">
    <name type="scientific">Candidatus Ryanbacteria bacterium RIFCSPLOWO2_02_FULL_47_14</name>
    <dbReference type="NCBI Taxonomy" id="1802129"/>
    <lineage>
        <taxon>Bacteria</taxon>
        <taxon>Candidatus Ryaniibacteriota</taxon>
    </lineage>
</organism>
<comment type="function">
    <text evidence="7 10">This protein binds specifically to 23S rRNA; its binding is stimulated by other ribosomal proteins, e.g., L4, L17, and L20. It is important during the early stages of 50S assembly. It makes multiple contacts with different domains of the 23S rRNA in the assembled 50S subunit and ribosome.</text>
</comment>
<dbReference type="PANTHER" id="PTHR13501:SF8">
    <property type="entry name" value="LARGE RIBOSOMAL SUBUNIT PROTEIN UL22M"/>
    <property type="match status" value="1"/>
</dbReference>
<protein>
    <recommendedName>
        <fullName evidence="6 7">Large ribosomal subunit protein uL22</fullName>
    </recommendedName>
</protein>
<keyword evidence="4 7" id="KW-0689">Ribosomal protein</keyword>
<evidence type="ECO:0000256" key="7">
    <source>
        <dbReference type="HAMAP-Rule" id="MF_01331"/>
    </source>
</evidence>
<dbReference type="GO" id="GO:0022625">
    <property type="term" value="C:cytosolic large ribosomal subunit"/>
    <property type="evidence" value="ECO:0007669"/>
    <property type="project" value="TreeGrafter"/>
</dbReference>
<dbReference type="NCBIfam" id="TIGR01044">
    <property type="entry name" value="rplV_bact"/>
    <property type="match status" value="1"/>
</dbReference>
<dbReference type="CDD" id="cd00336">
    <property type="entry name" value="Ribosomal_L22"/>
    <property type="match status" value="1"/>
</dbReference>
<sequence>MTKITAQLNSLRIAPRKVRIVADLIKGMEARDAEHQLRFLAKGASRPLLKLIKSAIANAHHNAGIKSDEPLVIRDLRVDEGRTLKRFMPRARGRATTIRKRTSNILLVLEPRVLSKSADAKRK</sequence>
<comment type="caution">
    <text evidence="11">The sequence shown here is derived from an EMBL/GenBank/DDBJ whole genome shotgun (WGS) entry which is preliminary data.</text>
</comment>
<dbReference type="GO" id="GO:0003735">
    <property type="term" value="F:structural constituent of ribosome"/>
    <property type="evidence" value="ECO:0007669"/>
    <property type="project" value="InterPro"/>
</dbReference>
<comment type="function">
    <text evidence="7">The globular domain of the protein is located near the polypeptide exit tunnel on the outside of the subunit, while an extended beta-hairpin is found that lines the wall of the exit tunnel in the center of the 70S ribosome.</text>
</comment>
<dbReference type="PANTHER" id="PTHR13501">
    <property type="entry name" value="CHLOROPLAST 50S RIBOSOMAL PROTEIN L22-RELATED"/>
    <property type="match status" value="1"/>
</dbReference>
<dbReference type="AlphaFoldDB" id="A0A1G2H373"/>
<dbReference type="InterPro" id="IPR036394">
    <property type="entry name" value="Ribosomal_uL22_sf"/>
</dbReference>
<gene>
    <name evidence="7" type="primary">rplV</name>
    <name evidence="11" type="ORF">A3J04_03200</name>
</gene>
<dbReference type="Gene3D" id="3.90.470.10">
    <property type="entry name" value="Ribosomal protein L22/L17"/>
    <property type="match status" value="1"/>
</dbReference>
<evidence type="ECO:0000256" key="6">
    <source>
        <dbReference type="ARBA" id="ARBA00035207"/>
    </source>
</evidence>
<dbReference type="Pfam" id="PF00237">
    <property type="entry name" value="Ribosomal_L22"/>
    <property type="match status" value="1"/>
</dbReference>
<dbReference type="STRING" id="1802129.A3J04_03200"/>
<dbReference type="PROSITE" id="PS00464">
    <property type="entry name" value="RIBOSOMAL_L22"/>
    <property type="match status" value="1"/>
</dbReference>
<evidence type="ECO:0000256" key="4">
    <source>
        <dbReference type="ARBA" id="ARBA00022980"/>
    </source>
</evidence>
<reference evidence="11 12" key="1">
    <citation type="journal article" date="2016" name="Nat. Commun.">
        <title>Thousands of microbial genomes shed light on interconnected biogeochemical processes in an aquifer system.</title>
        <authorList>
            <person name="Anantharaman K."/>
            <person name="Brown C.T."/>
            <person name="Hug L.A."/>
            <person name="Sharon I."/>
            <person name="Castelle C.J."/>
            <person name="Probst A.J."/>
            <person name="Thomas B.C."/>
            <person name="Singh A."/>
            <person name="Wilkins M.J."/>
            <person name="Karaoz U."/>
            <person name="Brodie E.L."/>
            <person name="Williams K.H."/>
            <person name="Hubbard S.S."/>
            <person name="Banfield J.F."/>
        </authorList>
    </citation>
    <scope>NUCLEOTIDE SEQUENCE [LARGE SCALE GENOMIC DNA]</scope>
</reference>
<evidence type="ECO:0000256" key="10">
    <source>
        <dbReference type="RuleBase" id="RU004008"/>
    </source>
</evidence>
<keyword evidence="5 7" id="KW-0687">Ribonucleoprotein</keyword>
<dbReference type="InterPro" id="IPR001063">
    <property type="entry name" value="Ribosomal_uL22"/>
</dbReference>
<proteinExistence type="inferred from homology"/>
<dbReference type="GO" id="GO:0006412">
    <property type="term" value="P:translation"/>
    <property type="evidence" value="ECO:0007669"/>
    <property type="project" value="UniProtKB-UniRule"/>
</dbReference>
<dbReference type="GO" id="GO:0019843">
    <property type="term" value="F:rRNA binding"/>
    <property type="evidence" value="ECO:0007669"/>
    <property type="project" value="UniProtKB-UniRule"/>
</dbReference>
<dbReference type="Proteomes" id="UP000177954">
    <property type="component" value="Unassembled WGS sequence"/>
</dbReference>
<evidence type="ECO:0000256" key="3">
    <source>
        <dbReference type="ARBA" id="ARBA00022884"/>
    </source>
</evidence>
<comment type="subunit">
    <text evidence="7 9">Part of the 50S ribosomal subunit.</text>
</comment>
<keyword evidence="2 7" id="KW-0699">rRNA-binding</keyword>
<evidence type="ECO:0000313" key="12">
    <source>
        <dbReference type="Proteomes" id="UP000177954"/>
    </source>
</evidence>
<dbReference type="SUPFAM" id="SSF54843">
    <property type="entry name" value="Ribosomal protein L22"/>
    <property type="match status" value="1"/>
</dbReference>
<keyword evidence="3 7" id="KW-0694">RNA-binding</keyword>
<dbReference type="EMBL" id="MHNZ01000007">
    <property type="protein sequence ID" value="OGZ56799.1"/>
    <property type="molecule type" value="Genomic_DNA"/>
</dbReference>
<dbReference type="InterPro" id="IPR005727">
    <property type="entry name" value="Ribosomal_uL22_bac/chlpt-type"/>
</dbReference>
<dbReference type="HAMAP" id="MF_01331_B">
    <property type="entry name" value="Ribosomal_uL22_B"/>
    <property type="match status" value="1"/>
</dbReference>
<accession>A0A1G2H373</accession>
<evidence type="ECO:0000256" key="5">
    <source>
        <dbReference type="ARBA" id="ARBA00023274"/>
    </source>
</evidence>
<evidence type="ECO:0000256" key="1">
    <source>
        <dbReference type="ARBA" id="ARBA00009451"/>
    </source>
</evidence>